<dbReference type="SUPFAM" id="SSF52047">
    <property type="entry name" value="RNI-like"/>
    <property type="match status" value="1"/>
</dbReference>
<sequence>MPQSLRTPSSSNLVRDLNLASPFSQAPVDILFTIFLAYIEELKGSPPLICEKHSTISISQVCRQWRDLSLGMATLWSVVDVDIPPNPTPSTISALEKMIDAFIFRSGECPLTIRVRAYADDGLGASPAALELYALVEPTAKLLLAHCHRWKELEVTSASLWLGPDSPLHSICTLKPDRVPNLRGVMLNFYEEPETENYTAPCILQCPTLRRLELKGYSSDFYTKMVDCKSLTELIIGDPTEIPDPFVVWFHGLKFIEMALVVNVLRQCPNLVHCSLTLTSEDSTPENDDPIRIEGPISLPRLQSLALYGQWIPPGIASSFDLPQLTDLSMLPQTSTFSEENVIIEWVRKVGSQLTDFTFDYAAFPRAGLPLLLPYLPNVARLRVIRYGHERLVDDPPTDAPRASFDQAIWDGLTPRLGGVNEPDDGGVSEGGCWCPHLQVLHCVVSGTGRFREKRKFKAALAAFIVAMRTGTRGLARLQEIKLEFEGAFTSISTHELVHTLAEAGVGWKAFTLVTSFLNEQ</sequence>
<protein>
    <recommendedName>
        <fullName evidence="3">F-box domain-containing protein</fullName>
    </recommendedName>
</protein>
<dbReference type="Proteomes" id="UP000298030">
    <property type="component" value="Unassembled WGS sequence"/>
</dbReference>
<evidence type="ECO:0000313" key="1">
    <source>
        <dbReference type="EMBL" id="TEB28049.1"/>
    </source>
</evidence>
<dbReference type="InterPro" id="IPR032675">
    <property type="entry name" value="LRR_dom_sf"/>
</dbReference>
<proteinExistence type="predicted"/>
<comment type="caution">
    <text evidence="1">The sequence shown here is derived from an EMBL/GenBank/DDBJ whole genome shotgun (WGS) entry which is preliminary data.</text>
</comment>
<organism evidence="1 2">
    <name type="scientific">Coprinellus micaceus</name>
    <name type="common">Glistening ink-cap mushroom</name>
    <name type="synonym">Coprinus micaceus</name>
    <dbReference type="NCBI Taxonomy" id="71717"/>
    <lineage>
        <taxon>Eukaryota</taxon>
        <taxon>Fungi</taxon>
        <taxon>Dikarya</taxon>
        <taxon>Basidiomycota</taxon>
        <taxon>Agaricomycotina</taxon>
        <taxon>Agaricomycetes</taxon>
        <taxon>Agaricomycetidae</taxon>
        <taxon>Agaricales</taxon>
        <taxon>Agaricineae</taxon>
        <taxon>Psathyrellaceae</taxon>
        <taxon>Coprinellus</taxon>
    </lineage>
</organism>
<keyword evidence="2" id="KW-1185">Reference proteome</keyword>
<evidence type="ECO:0008006" key="3">
    <source>
        <dbReference type="Google" id="ProtNLM"/>
    </source>
</evidence>
<dbReference type="Gene3D" id="3.80.10.10">
    <property type="entry name" value="Ribonuclease Inhibitor"/>
    <property type="match status" value="1"/>
</dbReference>
<dbReference type="EMBL" id="QPFP01000035">
    <property type="protein sequence ID" value="TEB28049.1"/>
    <property type="molecule type" value="Genomic_DNA"/>
</dbReference>
<evidence type="ECO:0000313" key="2">
    <source>
        <dbReference type="Proteomes" id="UP000298030"/>
    </source>
</evidence>
<dbReference type="STRING" id="71717.A0A4Y7T3B1"/>
<dbReference type="AlphaFoldDB" id="A0A4Y7T3B1"/>
<dbReference type="OrthoDB" id="2851736at2759"/>
<gene>
    <name evidence="1" type="ORF">FA13DRAFT_1735938</name>
</gene>
<name>A0A4Y7T3B1_COPMI</name>
<reference evidence="1 2" key="1">
    <citation type="journal article" date="2019" name="Nat. Ecol. Evol.">
        <title>Megaphylogeny resolves global patterns of mushroom evolution.</title>
        <authorList>
            <person name="Varga T."/>
            <person name="Krizsan K."/>
            <person name="Foldi C."/>
            <person name="Dima B."/>
            <person name="Sanchez-Garcia M."/>
            <person name="Sanchez-Ramirez S."/>
            <person name="Szollosi G.J."/>
            <person name="Szarkandi J.G."/>
            <person name="Papp V."/>
            <person name="Albert L."/>
            <person name="Andreopoulos W."/>
            <person name="Angelini C."/>
            <person name="Antonin V."/>
            <person name="Barry K.W."/>
            <person name="Bougher N.L."/>
            <person name="Buchanan P."/>
            <person name="Buyck B."/>
            <person name="Bense V."/>
            <person name="Catcheside P."/>
            <person name="Chovatia M."/>
            <person name="Cooper J."/>
            <person name="Damon W."/>
            <person name="Desjardin D."/>
            <person name="Finy P."/>
            <person name="Geml J."/>
            <person name="Haridas S."/>
            <person name="Hughes K."/>
            <person name="Justo A."/>
            <person name="Karasinski D."/>
            <person name="Kautmanova I."/>
            <person name="Kiss B."/>
            <person name="Kocsube S."/>
            <person name="Kotiranta H."/>
            <person name="LaButti K.M."/>
            <person name="Lechner B.E."/>
            <person name="Liimatainen K."/>
            <person name="Lipzen A."/>
            <person name="Lukacs Z."/>
            <person name="Mihaltcheva S."/>
            <person name="Morgado L.N."/>
            <person name="Niskanen T."/>
            <person name="Noordeloos M.E."/>
            <person name="Ohm R.A."/>
            <person name="Ortiz-Santana B."/>
            <person name="Ovrebo C."/>
            <person name="Racz N."/>
            <person name="Riley R."/>
            <person name="Savchenko A."/>
            <person name="Shiryaev A."/>
            <person name="Soop K."/>
            <person name="Spirin V."/>
            <person name="Szebenyi C."/>
            <person name="Tomsovsky M."/>
            <person name="Tulloss R.E."/>
            <person name="Uehling J."/>
            <person name="Grigoriev I.V."/>
            <person name="Vagvolgyi C."/>
            <person name="Papp T."/>
            <person name="Martin F.M."/>
            <person name="Miettinen O."/>
            <person name="Hibbett D.S."/>
            <person name="Nagy L.G."/>
        </authorList>
    </citation>
    <scope>NUCLEOTIDE SEQUENCE [LARGE SCALE GENOMIC DNA]</scope>
    <source>
        <strain evidence="1 2">FP101781</strain>
    </source>
</reference>
<accession>A0A4Y7T3B1</accession>